<feature type="transmembrane region" description="Helical" evidence="6">
    <location>
        <begin position="467"/>
        <end position="485"/>
    </location>
</feature>
<accession>A0AAV6UGE1</accession>
<evidence type="ECO:0000256" key="5">
    <source>
        <dbReference type="SAM" id="MobiDB-lite"/>
    </source>
</evidence>
<dbReference type="PROSITE" id="PS50850">
    <property type="entry name" value="MFS"/>
    <property type="match status" value="1"/>
</dbReference>
<feature type="transmembrane region" description="Helical" evidence="6">
    <location>
        <begin position="167"/>
        <end position="188"/>
    </location>
</feature>
<comment type="subcellular location">
    <subcellularLocation>
        <location evidence="1">Membrane</location>
        <topology evidence="1">Multi-pass membrane protein</topology>
    </subcellularLocation>
</comment>
<evidence type="ECO:0000256" key="3">
    <source>
        <dbReference type="ARBA" id="ARBA00022989"/>
    </source>
</evidence>
<dbReference type="Proteomes" id="UP000827092">
    <property type="component" value="Unassembled WGS sequence"/>
</dbReference>
<keyword evidence="4 6" id="KW-0472">Membrane</keyword>
<keyword evidence="3 6" id="KW-1133">Transmembrane helix</keyword>
<dbReference type="InterPro" id="IPR050382">
    <property type="entry name" value="MFS_Na/Anion_cotransporter"/>
</dbReference>
<dbReference type="Pfam" id="PF07690">
    <property type="entry name" value="MFS_1"/>
    <property type="match status" value="2"/>
</dbReference>
<dbReference type="PANTHER" id="PTHR11662:SF399">
    <property type="entry name" value="FI19708P1-RELATED"/>
    <property type="match status" value="1"/>
</dbReference>
<keyword evidence="9" id="KW-1185">Reference proteome</keyword>
<dbReference type="InterPro" id="IPR020846">
    <property type="entry name" value="MFS_dom"/>
</dbReference>
<evidence type="ECO:0000259" key="7">
    <source>
        <dbReference type="PROSITE" id="PS50850"/>
    </source>
</evidence>
<reference evidence="8 9" key="1">
    <citation type="journal article" date="2022" name="Nat. Ecol. Evol.">
        <title>A masculinizing supergene underlies an exaggerated male reproductive morph in a spider.</title>
        <authorList>
            <person name="Hendrickx F."/>
            <person name="De Corte Z."/>
            <person name="Sonet G."/>
            <person name="Van Belleghem S.M."/>
            <person name="Kostlbacher S."/>
            <person name="Vangestel C."/>
        </authorList>
    </citation>
    <scope>NUCLEOTIDE SEQUENCE [LARGE SCALE GENOMIC DNA]</scope>
    <source>
        <strain evidence="8">W744_W776</strain>
    </source>
</reference>
<organism evidence="8 9">
    <name type="scientific">Oedothorax gibbosus</name>
    <dbReference type="NCBI Taxonomy" id="931172"/>
    <lineage>
        <taxon>Eukaryota</taxon>
        <taxon>Metazoa</taxon>
        <taxon>Ecdysozoa</taxon>
        <taxon>Arthropoda</taxon>
        <taxon>Chelicerata</taxon>
        <taxon>Arachnida</taxon>
        <taxon>Araneae</taxon>
        <taxon>Araneomorphae</taxon>
        <taxon>Entelegynae</taxon>
        <taxon>Araneoidea</taxon>
        <taxon>Linyphiidae</taxon>
        <taxon>Erigoninae</taxon>
        <taxon>Oedothorax</taxon>
    </lineage>
</organism>
<dbReference type="PANTHER" id="PTHR11662">
    <property type="entry name" value="SOLUTE CARRIER FAMILY 17"/>
    <property type="match status" value="1"/>
</dbReference>
<evidence type="ECO:0000313" key="9">
    <source>
        <dbReference type="Proteomes" id="UP000827092"/>
    </source>
</evidence>
<dbReference type="GO" id="GO:0022857">
    <property type="term" value="F:transmembrane transporter activity"/>
    <property type="evidence" value="ECO:0007669"/>
    <property type="project" value="InterPro"/>
</dbReference>
<feature type="transmembrane region" description="Helical" evidence="6">
    <location>
        <begin position="337"/>
        <end position="356"/>
    </location>
</feature>
<feature type="domain" description="Major facilitator superfamily (MFS) profile" evidence="7">
    <location>
        <begin position="61"/>
        <end position="491"/>
    </location>
</feature>
<dbReference type="AlphaFoldDB" id="A0AAV6UGE1"/>
<proteinExistence type="predicted"/>
<keyword evidence="2 6" id="KW-0812">Transmembrane</keyword>
<dbReference type="GO" id="GO:0006820">
    <property type="term" value="P:monoatomic anion transport"/>
    <property type="evidence" value="ECO:0007669"/>
    <property type="project" value="TreeGrafter"/>
</dbReference>
<feature type="transmembrane region" description="Helical" evidence="6">
    <location>
        <begin position="235"/>
        <end position="254"/>
    </location>
</feature>
<gene>
    <name evidence="8" type="ORF">JTE90_023396</name>
</gene>
<name>A0AAV6UGE1_9ARAC</name>
<dbReference type="SUPFAM" id="SSF103473">
    <property type="entry name" value="MFS general substrate transporter"/>
    <property type="match status" value="1"/>
</dbReference>
<feature type="transmembrane region" description="Helical" evidence="6">
    <location>
        <begin position="433"/>
        <end position="455"/>
    </location>
</feature>
<dbReference type="EMBL" id="JAFNEN010000449">
    <property type="protein sequence ID" value="KAG8182758.1"/>
    <property type="molecule type" value="Genomic_DNA"/>
</dbReference>
<sequence>MDFRHQQYGITDSNIMERNEKKFSPIVTKTKLPLIGYRHFYALSGFLIFFSNYMQRSSLGIAIVAMVNQTAINKDNLLISNATSCPFGDNLTVDNVHHKSTGPFNWSPELQGYILGTQYLGYLVVQAVTGKISEHVRIKVLLITGLILSALATIATPFASYWSPYCVIGMILVRGAAHGVLHSPCFGIMGNWFPTTERGFLSTFTVTGQPAGAFIGVLLTGWICDVPELQWPAAFYVTGAFTLLIAVLFIFTFVEAPHLHSKISQEELNHITGSDDTKTETKEESIQVPWRQMFTSKRVYALMIGTIADSWQSSYFLTVHPTYIGTVLHFNLTENGYVSSFPYLMIIIFGLCASVTSDWLDRNNYIGTDKLRKGCDLLGNLGLSLSFLGAYFARCDHILNILCFGLAFFFVGICMPGSKVAGVDMTPRYAGQIIAITTTVSSFANIIAPIITGYITKHATIEEWHTVFFMNMAVFMTCSLTFVIFGSANVRTWNFPENNSQKPEQKKKSPTENNSQKPEQKEKSPIENN</sequence>
<evidence type="ECO:0000256" key="2">
    <source>
        <dbReference type="ARBA" id="ARBA00022692"/>
    </source>
</evidence>
<evidence type="ECO:0000256" key="1">
    <source>
        <dbReference type="ARBA" id="ARBA00004141"/>
    </source>
</evidence>
<evidence type="ECO:0000256" key="4">
    <source>
        <dbReference type="ARBA" id="ARBA00023136"/>
    </source>
</evidence>
<dbReference type="FunFam" id="1.20.1250.20:FF:000532">
    <property type="entry name" value="SLC (SoLute Carrier) homolog"/>
    <property type="match status" value="1"/>
</dbReference>
<feature type="transmembrane region" description="Helical" evidence="6">
    <location>
        <begin position="200"/>
        <end position="223"/>
    </location>
</feature>
<feature type="transmembrane region" description="Helical" evidence="6">
    <location>
        <begin position="140"/>
        <end position="161"/>
    </location>
</feature>
<dbReference type="Gene3D" id="1.20.1250.20">
    <property type="entry name" value="MFS general substrate transporter like domains"/>
    <property type="match status" value="2"/>
</dbReference>
<feature type="transmembrane region" description="Helical" evidence="6">
    <location>
        <begin position="377"/>
        <end position="393"/>
    </location>
</feature>
<protein>
    <recommendedName>
        <fullName evidence="7">Major facilitator superfamily (MFS) profile domain-containing protein</fullName>
    </recommendedName>
</protein>
<evidence type="ECO:0000256" key="6">
    <source>
        <dbReference type="SAM" id="Phobius"/>
    </source>
</evidence>
<feature type="transmembrane region" description="Helical" evidence="6">
    <location>
        <begin position="399"/>
        <end position="421"/>
    </location>
</feature>
<evidence type="ECO:0000313" key="8">
    <source>
        <dbReference type="EMBL" id="KAG8182758.1"/>
    </source>
</evidence>
<feature type="compositionally biased region" description="Basic and acidic residues" evidence="5">
    <location>
        <begin position="518"/>
        <end position="529"/>
    </location>
</feature>
<dbReference type="InterPro" id="IPR011701">
    <property type="entry name" value="MFS"/>
</dbReference>
<dbReference type="GO" id="GO:0016020">
    <property type="term" value="C:membrane"/>
    <property type="evidence" value="ECO:0007669"/>
    <property type="project" value="UniProtKB-SubCell"/>
</dbReference>
<dbReference type="InterPro" id="IPR036259">
    <property type="entry name" value="MFS_trans_sf"/>
</dbReference>
<feature type="region of interest" description="Disordered" evidence="5">
    <location>
        <begin position="496"/>
        <end position="529"/>
    </location>
</feature>
<comment type="caution">
    <text evidence="8">The sequence shown here is derived from an EMBL/GenBank/DDBJ whole genome shotgun (WGS) entry which is preliminary data.</text>
</comment>